<gene>
    <name evidence="4" type="primary">infC</name>
    <name evidence="7" type="ORF">G4V39_09140</name>
</gene>
<protein>
    <recommendedName>
        <fullName evidence="4 5">Translation initiation factor IF-3</fullName>
    </recommendedName>
</protein>
<dbReference type="RefSeq" id="WP_166032641.1">
    <property type="nucleotide sequence ID" value="NZ_CP048877.1"/>
</dbReference>
<name>A0A6G7PXK7_9BACT</name>
<keyword evidence="4" id="KW-0963">Cytoplasm</keyword>
<dbReference type="GO" id="GO:0003743">
    <property type="term" value="F:translation initiation factor activity"/>
    <property type="evidence" value="ECO:0007669"/>
    <property type="project" value="UniProtKB-UniRule"/>
</dbReference>
<dbReference type="SUPFAM" id="SSF54364">
    <property type="entry name" value="Translation initiation factor IF3, N-terminal domain"/>
    <property type="match status" value="1"/>
</dbReference>
<dbReference type="HAMAP" id="MF_00080">
    <property type="entry name" value="IF_3"/>
    <property type="match status" value="1"/>
</dbReference>
<reference evidence="7 8" key="1">
    <citation type="submission" date="2020-02" db="EMBL/GenBank/DDBJ databases">
        <title>Genome analysis of Thermosulfuriphilus ammonigenes ST65T, an anaerobic thermophilic chemolithoautotrophic bacterium isolated from a deep-sea hydrothermal vent.</title>
        <authorList>
            <person name="Slobodkina G."/>
            <person name="Allioux M."/>
            <person name="Merkel A."/>
            <person name="Alain K."/>
            <person name="Jebbar M."/>
            <person name="Slobodkin A."/>
        </authorList>
    </citation>
    <scope>NUCLEOTIDE SEQUENCE [LARGE SCALE GENOMIC DNA]</scope>
    <source>
        <strain evidence="7 8">ST65</strain>
    </source>
</reference>
<comment type="function">
    <text evidence="4 6">IF-3 binds to the 30S ribosomal subunit and shifts the equilibrium between 70S ribosomes and their 50S and 30S subunits in favor of the free subunits, thus enhancing the availability of 30S subunits on which protein synthesis initiation begins.</text>
</comment>
<dbReference type="PROSITE" id="PS00938">
    <property type="entry name" value="IF3"/>
    <property type="match status" value="1"/>
</dbReference>
<keyword evidence="3 4" id="KW-0648">Protein biosynthesis</keyword>
<evidence type="ECO:0000256" key="5">
    <source>
        <dbReference type="NCBIfam" id="TIGR00168"/>
    </source>
</evidence>
<dbReference type="InterPro" id="IPR019813">
    <property type="entry name" value="Translation_initiation_fac3_CS"/>
</dbReference>
<dbReference type="GO" id="GO:0043022">
    <property type="term" value="F:ribosome binding"/>
    <property type="evidence" value="ECO:0007669"/>
    <property type="project" value="UniProtKB-ARBA"/>
</dbReference>
<accession>A0A6G7PXK7</accession>
<dbReference type="SUPFAM" id="SSF55200">
    <property type="entry name" value="Translation initiation factor IF3, C-terminal domain"/>
    <property type="match status" value="1"/>
</dbReference>
<dbReference type="InterPro" id="IPR001288">
    <property type="entry name" value="Translation_initiation_fac_3"/>
</dbReference>
<evidence type="ECO:0000256" key="1">
    <source>
        <dbReference type="ARBA" id="ARBA00005439"/>
    </source>
</evidence>
<evidence type="ECO:0000256" key="2">
    <source>
        <dbReference type="ARBA" id="ARBA00022540"/>
    </source>
</evidence>
<dbReference type="Proteomes" id="UP000502179">
    <property type="component" value="Chromosome"/>
</dbReference>
<dbReference type="Pfam" id="PF05198">
    <property type="entry name" value="IF3_N"/>
    <property type="match status" value="1"/>
</dbReference>
<dbReference type="Gene3D" id="3.30.110.10">
    <property type="entry name" value="Translation initiation factor 3 (IF-3), C-terminal domain"/>
    <property type="match status" value="1"/>
</dbReference>
<dbReference type="EMBL" id="CP048877">
    <property type="protein sequence ID" value="QIJ72424.1"/>
    <property type="molecule type" value="Genomic_DNA"/>
</dbReference>
<dbReference type="FunFam" id="3.30.110.10:FF:000001">
    <property type="entry name" value="Translation initiation factor IF-3"/>
    <property type="match status" value="1"/>
</dbReference>
<evidence type="ECO:0000256" key="6">
    <source>
        <dbReference type="RuleBase" id="RU000646"/>
    </source>
</evidence>
<sequence>MAVETKRYRINQQIRAREVRLIGADGKQIGIVPLSEALEIAREQDLDLVEIAPQAQPPVCRIMDYGKFLYQQNKKAQEAKKKQTTVQVKEIKVRPKTDEHDLAVKIKHIRRFLEEKNKVKVRLWFRGREIVHIDRGRDVLNRIVEAVSDIGRVEQAPKMEGRQMIMILGPTKEQKG</sequence>
<dbReference type="Pfam" id="PF00707">
    <property type="entry name" value="IF3_C"/>
    <property type="match status" value="1"/>
</dbReference>
<keyword evidence="8" id="KW-1185">Reference proteome</keyword>
<organism evidence="7 8">
    <name type="scientific">Thermosulfuriphilus ammonigenes</name>
    <dbReference type="NCBI Taxonomy" id="1936021"/>
    <lineage>
        <taxon>Bacteria</taxon>
        <taxon>Pseudomonadati</taxon>
        <taxon>Thermodesulfobacteriota</taxon>
        <taxon>Thermodesulfobacteria</taxon>
        <taxon>Thermodesulfobacteriales</taxon>
        <taxon>Thermodesulfobacteriaceae</taxon>
        <taxon>Thermosulfuriphilus</taxon>
    </lineage>
</organism>
<comment type="similarity">
    <text evidence="1 4 6">Belongs to the IF-3 family.</text>
</comment>
<dbReference type="FunFam" id="3.10.20.80:FF:000001">
    <property type="entry name" value="Translation initiation factor IF-3"/>
    <property type="match status" value="1"/>
</dbReference>
<evidence type="ECO:0000256" key="4">
    <source>
        <dbReference type="HAMAP-Rule" id="MF_00080"/>
    </source>
</evidence>
<evidence type="ECO:0000313" key="8">
    <source>
        <dbReference type="Proteomes" id="UP000502179"/>
    </source>
</evidence>
<dbReference type="GO" id="GO:0016020">
    <property type="term" value="C:membrane"/>
    <property type="evidence" value="ECO:0007669"/>
    <property type="project" value="TreeGrafter"/>
</dbReference>
<evidence type="ECO:0000256" key="3">
    <source>
        <dbReference type="ARBA" id="ARBA00022917"/>
    </source>
</evidence>
<proteinExistence type="inferred from homology"/>
<dbReference type="GO" id="GO:0032790">
    <property type="term" value="P:ribosome disassembly"/>
    <property type="evidence" value="ECO:0007669"/>
    <property type="project" value="TreeGrafter"/>
</dbReference>
<dbReference type="GO" id="GO:0005829">
    <property type="term" value="C:cytosol"/>
    <property type="evidence" value="ECO:0007669"/>
    <property type="project" value="TreeGrafter"/>
</dbReference>
<dbReference type="InterPro" id="IPR019815">
    <property type="entry name" value="Translation_initiation_fac_3_C"/>
</dbReference>
<evidence type="ECO:0000313" key="7">
    <source>
        <dbReference type="EMBL" id="QIJ72424.1"/>
    </source>
</evidence>
<comment type="subunit">
    <text evidence="4 6">Monomer.</text>
</comment>
<comment type="subcellular location">
    <subcellularLocation>
        <location evidence="4 6">Cytoplasm</location>
    </subcellularLocation>
</comment>
<dbReference type="AlphaFoldDB" id="A0A6G7PXK7"/>
<keyword evidence="2 4" id="KW-0396">Initiation factor</keyword>
<dbReference type="InterPro" id="IPR019814">
    <property type="entry name" value="Translation_initiation_fac_3_N"/>
</dbReference>
<dbReference type="KEGG" id="tav:G4V39_09140"/>
<dbReference type="NCBIfam" id="TIGR00168">
    <property type="entry name" value="infC"/>
    <property type="match status" value="1"/>
</dbReference>
<dbReference type="Gene3D" id="3.10.20.80">
    <property type="entry name" value="Translation initiation factor 3 (IF-3), N-terminal domain"/>
    <property type="match status" value="1"/>
</dbReference>
<dbReference type="PANTHER" id="PTHR10938">
    <property type="entry name" value="TRANSLATION INITIATION FACTOR IF-3"/>
    <property type="match status" value="1"/>
</dbReference>
<dbReference type="InterPro" id="IPR036787">
    <property type="entry name" value="T_IF-3_N_sf"/>
</dbReference>
<dbReference type="PANTHER" id="PTHR10938:SF0">
    <property type="entry name" value="TRANSLATION INITIATION FACTOR IF-3, MITOCHONDRIAL"/>
    <property type="match status" value="1"/>
</dbReference>
<dbReference type="InterPro" id="IPR036788">
    <property type="entry name" value="T_IF-3_C_sf"/>
</dbReference>